<evidence type="ECO:0000313" key="5">
    <source>
        <dbReference type="EMBL" id="SFM73749.1"/>
    </source>
</evidence>
<dbReference type="PANTHER" id="PTHR32308:SF10">
    <property type="entry name" value="CITRATE LYASE SUBUNIT BETA"/>
    <property type="match status" value="1"/>
</dbReference>
<dbReference type="EMBL" id="FOTW01000030">
    <property type="protein sequence ID" value="SFM73749.1"/>
    <property type="molecule type" value="Genomic_DNA"/>
</dbReference>
<dbReference type="GO" id="GO:0016829">
    <property type="term" value="F:lyase activity"/>
    <property type="evidence" value="ECO:0007669"/>
    <property type="project" value="UniProtKB-KW"/>
</dbReference>
<reference evidence="5 6" key="1">
    <citation type="submission" date="2016-10" db="EMBL/GenBank/DDBJ databases">
        <authorList>
            <person name="de Groot N.N."/>
        </authorList>
    </citation>
    <scope>NUCLEOTIDE SEQUENCE [LARGE SCALE GENOMIC DNA]</scope>
    <source>
        <strain evidence="5 6">ATCC 43154</strain>
    </source>
</reference>
<dbReference type="PANTHER" id="PTHR32308">
    <property type="entry name" value="LYASE BETA SUBUNIT, PUTATIVE (AFU_ORTHOLOGUE AFUA_4G13030)-RELATED"/>
    <property type="match status" value="1"/>
</dbReference>
<dbReference type="RefSeq" id="WP_093390540.1">
    <property type="nucleotide sequence ID" value="NZ_FOTW01000030.1"/>
</dbReference>
<proteinExistence type="predicted"/>
<evidence type="ECO:0000256" key="4">
    <source>
        <dbReference type="PIRSR" id="PIRSR015582-2"/>
    </source>
</evidence>
<dbReference type="OrthoDB" id="348111at2"/>
<keyword evidence="3 4" id="KW-0460">Magnesium</keyword>
<evidence type="ECO:0000256" key="1">
    <source>
        <dbReference type="ARBA" id="ARBA00001946"/>
    </source>
</evidence>
<dbReference type="Pfam" id="PF15617">
    <property type="entry name" value="C-C_Bond_Lyase"/>
    <property type="match status" value="1"/>
</dbReference>
<keyword evidence="6" id="KW-1185">Reference proteome</keyword>
<keyword evidence="5" id="KW-0456">Lyase</keyword>
<keyword evidence="2 4" id="KW-0479">Metal-binding</keyword>
<evidence type="ECO:0000256" key="3">
    <source>
        <dbReference type="ARBA" id="ARBA00022842"/>
    </source>
</evidence>
<dbReference type="AlphaFoldDB" id="A0A1I4TAJ9"/>
<dbReference type="InterPro" id="IPR039480">
    <property type="entry name" value="C-C_Bond_Lyase-like"/>
</dbReference>
<comment type="cofactor">
    <cofactor evidence="1">
        <name>Mg(2+)</name>
        <dbReference type="ChEBI" id="CHEBI:18420"/>
    </cofactor>
</comment>
<evidence type="ECO:0000313" key="6">
    <source>
        <dbReference type="Proteomes" id="UP000199470"/>
    </source>
</evidence>
<evidence type="ECO:0000256" key="2">
    <source>
        <dbReference type="ARBA" id="ARBA00022723"/>
    </source>
</evidence>
<feature type="binding site" evidence="4">
    <location>
        <position position="157"/>
    </location>
    <ligand>
        <name>Mg(2+)</name>
        <dbReference type="ChEBI" id="CHEBI:18420"/>
    </ligand>
</feature>
<dbReference type="InterPro" id="IPR040442">
    <property type="entry name" value="Pyrv_kinase-like_dom_sf"/>
</dbReference>
<name>A0A1I4TAJ9_9BURK</name>
<dbReference type="STRING" id="758825.SAMN02982985_05131"/>
<dbReference type="InterPro" id="IPR015813">
    <property type="entry name" value="Pyrv/PenolPyrv_kinase-like_dom"/>
</dbReference>
<dbReference type="Gene3D" id="3.20.20.60">
    <property type="entry name" value="Phosphoenolpyruvate-binding domains"/>
    <property type="match status" value="1"/>
</dbReference>
<dbReference type="PIRSF" id="PIRSF015582">
    <property type="entry name" value="Cit_lyase_B"/>
    <property type="match status" value="1"/>
</dbReference>
<dbReference type="GO" id="GO:0000287">
    <property type="term" value="F:magnesium ion binding"/>
    <property type="evidence" value="ECO:0007669"/>
    <property type="project" value="TreeGrafter"/>
</dbReference>
<sequence length="305" mass="33638">MVKPIGASLYVPATHKHLMEVASGTRLAHVRSLIMCTEDAVAERELSYAMFNLSLVLAHMPAASTAERFVRVRNQEVMARVLAMPGADKLTGFVIPKATQYNLAAYCKLVRDTRHVLMPTLETAEVFDDDEMRALRRLIEAPGIRERVLALRIGGNDLLSLLGLRRPRNMTLYRTPLGPVIARLVTTFRPHGFALTAPVFEHLDLPELLSEEVAEDLAYGMVGKTAIHPSQIAAIESHYRVSAGDLRAAAAILHPDSPAVFAMDQSMCEVATHRAWAESTLARSRLFGSHPEQNQLPPTVLNSPH</sequence>
<organism evidence="5 6">
    <name type="scientific">Rugamonas rubra</name>
    <dbReference type="NCBI Taxonomy" id="758825"/>
    <lineage>
        <taxon>Bacteria</taxon>
        <taxon>Pseudomonadati</taxon>
        <taxon>Pseudomonadota</taxon>
        <taxon>Betaproteobacteria</taxon>
        <taxon>Burkholderiales</taxon>
        <taxon>Oxalobacteraceae</taxon>
        <taxon>Telluria group</taxon>
        <taxon>Rugamonas</taxon>
    </lineage>
</organism>
<dbReference type="SUPFAM" id="SSF51621">
    <property type="entry name" value="Phosphoenolpyruvate/pyruvate domain"/>
    <property type="match status" value="1"/>
</dbReference>
<dbReference type="GO" id="GO:0006107">
    <property type="term" value="P:oxaloacetate metabolic process"/>
    <property type="evidence" value="ECO:0007669"/>
    <property type="project" value="TreeGrafter"/>
</dbReference>
<protein>
    <submittedName>
        <fullName evidence="5">Citrate lyase beta subunit</fullName>
    </submittedName>
</protein>
<dbReference type="InterPro" id="IPR011206">
    <property type="entry name" value="Citrate_lyase_beta/mcl1/mcl2"/>
</dbReference>
<gene>
    <name evidence="5" type="ORF">SAMN02982985_05131</name>
</gene>
<dbReference type="Proteomes" id="UP000199470">
    <property type="component" value="Unassembled WGS sequence"/>
</dbReference>
<accession>A0A1I4TAJ9</accession>